<dbReference type="EMBL" id="CADEPI010000222">
    <property type="protein sequence ID" value="CAB3381026.1"/>
    <property type="molecule type" value="Genomic_DNA"/>
</dbReference>
<dbReference type="Pfam" id="PF12612">
    <property type="entry name" value="TFCD_C"/>
    <property type="match status" value="1"/>
</dbReference>
<evidence type="ECO:0000259" key="5">
    <source>
        <dbReference type="Pfam" id="PF25767"/>
    </source>
</evidence>
<dbReference type="Gene3D" id="1.25.10.10">
    <property type="entry name" value="Leucine-rich Repeat Variant"/>
    <property type="match status" value="2"/>
</dbReference>
<evidence type="ECO:0000256" key="3">
    <source>
        <dbReference type="ARBA" id="ARBA00023186"/>
    </source>
</evidence>
<dbReference type="InterPro" id="IPR033162">
    <property type="entry name" value="TBCD"/>
</dbReference>
<dbReference type="PANTHER" id="PTHR12658">
    <property type="entry name" value="BETA-TUBULIN COFACTOR D"/>
    <property type="match status" value="1"/>
</dbReference>
<dbReference type="GO" id="GO:0034333">
    <property type="term" value="P:adherens junction assembly"/>
    <property type="evidence" value="ECO:0007669"/>
    <property type="project" value="TreeGrafter"/>
</dbReference>
<keyword evidence="3" id="KW-0143">Chaperone</keyword>
<evidence type="ECO:0000259" key="4">
    <source>
        <dbReference type="Pfam" id="PF12612"/>
    </source>
</evidence>
<dbReference type="InterPro" id="IPR022577">
    <property type="entry name" value="TBCD_C"/>
</dbReference>
<organism evidence="6 7">
    <name type="scientific">Cloeon dipterum</name>
    <dbReference type="NCBI Taxonomy" id="197152"/>
    <lineage>
        <taxon>Eukaryota</taxon>
        <taxon>Metazoa</taxon>
        <taxon>Ecdysozoa</taxon>
        <taxon>Arthropoda</taxon>
        <taxon>Hexapoda</taxon>
        <taxon>Insecta</taxon>
        <taxon>Pterygota</taxon>
        <taxon>Palaeoptera</taxon>
        <taxon>Ephemeroptera</taxon>
        <taxon>Pisciforma</taxon>
        <taxon>Baetidae</taxon>
        <taxon>Cloeon</taxon>
    </lineage>
</organism>
<dbReference type="OrthoDB" id="10253476at2759"/>
<dbReference type="Pfam" id="PF25767">
    <property type="entry name" value="ARM_TBCD_2nd"/>
    <property type="match status" value="1"/>
</dbReference>
<feature type="domain" description="Tubulin-folding cofactor D C-terminal" evidence="4">
    <location>
        <begin position="879"/>
        <end position="1062"/>
    </location>
</feature>
<dbReference type="GO" id="GO:0016328">
    <property type="term" value="C:lateral plasma membrane"/>
    <property type="evidence" value="ECO:0007669"/>
    <property type="project" value="TreeGrafter"/>
</dbReference>
<evidence type="ECO:0000256" key="2">
    <source>
        <dbReference type="ARBA" id="ARBA00015003"/>
    </source>
</evidence>
<accession>A0A8S1DLW7</accession>
<reference evidence="6 7" key="1">
    <citation type="submission" date="2020-04" db="EMBL/GenBank/DDBJ databases">
        <authorList>
            <person name="Alioto T."/>
            <person name="Alioto T."/>
            <person name="Gomez Garrido J."/>
        </authorList>
    </citation>
    <scope>NUCLEOTIDE SEQUENCE [LARGE SCALE GENOMIC DNA]</scope>
</reference>
<dbReference type="GO" id="GO:0007021">
    <property type="term" value="P:tubulin complex assembly"/>
    <property type="evidence" value="ECO:0007669"/>
    <property type="project" value="InterPro"/>
</dbReference>
<evidence type="ECO:0000256" key="1">
    <source>
        <dbReference type="ARBA" id="ARBA00006853"/>
    </source>
</evidence>
<dbReference type="GO" id="GO:0000226">
    <property type="term" value="P:microtubule cytoskeleton organization"/>
    <property type="evidence" value="ECO:0007669"/>
    <property type="project" value="TreeGrafter"/>
</dbReference>
<evidence type="ECO:0000313" key="6">
    <source>
        <dbReference type="EMBL" id="CAB3381026.1"/>
    </source>
</evidence>
<gene>
    <name evidence="6" type="ORF">CLODIP_2_CD13887</name>
</gene>
<dbReference type="InterPro" id="IPR016024">
    <property type="entry name" value="ARM-type_fold"/>
</dbReference>
<dbReference type="GO" id="GO:0007023">
    <property type="term" value="P:post-chaperonin tubulin folding pathway"/>
    <property type="evidence" value="ECO:0007669"/>
    <property type="project" value="InterPro"/>
</dbReference>
<dbReference type="Proteomes" id="UP000494165">
    <property type="component" value="Unassembled WGS sequence"/>
</dbReference>
<feature type="domain" description="Tubulin-folding cofactor D ARM repeats" evidence="5">
    <location>
        <begin position="279"/>
        <end position="512"/>
    </location>
</feature>
<proteinExistence type="inferred from homology"/>
<dbReference type="GO" id="GO:0005096">
    <property type="term" value="F:GTPase activator activity"/>
    <property type="evidence" value="ECO:0007669"/>
    <property type="project" value="InterPro"/>
</dbReference>
<name>A0A8S1DLW7_9INSE</name>
<dbReference type="InterPro" id="IPR011989">
    <property type="entry name" value="ARM-like"/>
</dbReference>
<comment type="similarity">
    <text evidence="1">Belongs to the TBCD family.</text>
</comment>
<dbReference type="InterPro" id="IPR058033">
    <property type="entry name" value="ARM_TBCD_2nd"/>
</dbReference>
<dbReference type="Pfam" id="PF23579">
    <property type="entry name" value="ARM_TBCD"/>
    <property type="match status" value="1"/>
</dbReference>
<dbReference type="PANTHER" id="PTHR12658:SF0">
    <property type="entry name" value="TUBULIN-SPECIFIC CHAPERONE D"/>
    <property type="match status" value="1"/>
</dbReference>
<dbReference type="GO" id="GO:0048487">
    <property type="term" value="F:beta-tubulin binding"/>
    <property type="evidence" value="ECO:0007669"/>
    <property type="project" value="InterPro"/>
</dbReference>
<dbReference type="AlphaFoldDB" id="A0A8S1DLW7"/>
<dbReference type="SUPFAM" id="SSF48371">
    <property type="entry name" value="ARM repeat"/>
    <property type="match status" value="1"/>
</dbReference>
<dbReference type="GO" id="GO:0070830">
    <property type="term" value="P:bicellular tight junction assembly"/>
    <property type="evidence" value="ECO:0007669"/>
    <property type="project" value="TreeGrafter"/>
</dbReference>
<evidence type="ECO:0000313" key="7">
    <source>
        <dbReference type="Proteomes" id="UP000494165"/>
    </source>
</evidence>
<keyword evidence="7" id="KW-1185">Reference proteome</keyword>
<protein>
    <recommendedName>
        <fullName evidence="2">Tubulin-specific chaperone D</fullName>
    </recommendedName>
</protein>
<sequence>MSHILGSAEDLASKDLDSLDYVACTKEAFTDADEVFRLIGEVSDADSVRAELQLTQFTKLLSQYQLQPHLLDSHLEKILHRLIGIVKDGQTSVDLKHEAFKYLVVVSHVRGYKTVARMLPHEVSDLEPVLRMLMEQDAGNVNTWATRHMLLLWLSIIVMMPFHMSKLDSFTASEANGRKTTMEKILDVCKQYLSVLDSCHRPAAFLTSRFLTRSDVIKPHLGIFFDWANKLEGNPPAGVMAAVCWIFKHGKRDDLLPFATPMLRWAQKCTKGDQMFSLTHKFAMKLIQRIGLTYLKPRIAPWRYQRGSRSLADNLKTVESVENSAESTAEPEDEDFEVPDELEEVVEELIQGLRHTDLVVRWSAAKGLGRITVRLPKELGDEVVASVLAVMNAREVPHAWHGGCLALAELGRRGLLLPSRLPEVVPIVLKALAFDEKRANLPVGAVIRDSACYVCWAFARAFDKDVLEPYINSIASALVVVTVFDREINCRRAASAAFQENVGRQGAFPHGLDIITTADFFSVGIRHNAFLEISVQIAQFEEYTLPLIDHLLQKKVDHWDISIRELAAKALHKLTPLAPEYMAKIVIPELLRLTSSIDLHSRHGSITAVGEVLAGFSKCPQEKEMTKLLDDATLTEIRDLVTQIGKRHQFQGMGGDLMRQAVLSFIKNASIAKMPFHKHTQTLEDWQKVMIDSMKQVDPQTRTRSVEALPAFCEHFCKDLEGKILPRQSTLITILLEALSNIQAETTRMGFCKAVGALPRFMFEGVSASVIHTLAKCSEITAETTKWTESRRDALLALSAVCATAGTTPSAQGDESWWYPNQSAIVFHRFIDGLNDYTRDSRGDVGAWVREASMSGLQSTVQLALISKPCVLTEELMTTVVGMVARNAVERIDRTRKHAGKVFSNLLYSHPTNNKIPCLESLLQIFTLEICREINWSAEVQTFPLFTRMLALPPYTSHILMGLVASVGGLTESLVKHSSSALFEYLSQQSREELARISQCILNIFEEHQGQNRITEPLMRFLDRLFCSRVLVEQDGTLPVDFAINLVKLVSKETARCSSVPKYLAAIPVLCQVAAIRAEKKASDTALSYLAIYLCHNYPRVRGFTAEQMYEAIMVAQDDGFADLSPEVVLGLLSETDWTYGKISDLQPIRNDICDKLQIPKPKRVQKKTT</sequence>
<comment type="caution">
    <text evidence="6">The sequence shown here is derived from an EMBL/GenBank/DDBJ whole genome shotgun (WGS) entry which is preliminary data.</text>
</comment>